<dbReference type="PANTHER" id="PTHR24148">
    <property type="entry name" value="ANKYRIN REPEAT DOMAIN-CONTAINING PROTEIN 39 HOMOLOG-RELATED"/>
    <property type="match status" value="1"/>
</dbReference>
<dbReference type="AlphaFoldDB" id="A0A9N9UAA3"/>
<reference evidence="3" key="1">
    <citation type="submission" date="2019-06" db="EMBL/GenBank/DDBJ databases">
        <authorList>
            <person name="Broberg M."/>
        </authorList>
    </citation>
    <scope>NUCLEOTIDE SEQUENCE [LARGE SCALE GENOMIC DNA]</scope>
</reference>
<sequence>MEELRRNYFTRTRKPYPTDLLFNEIRLVALLPGKWNDDVQCELFRVSDRSGTKRPPYQALSYAWGAPGQQASHIQVNDCEFAVTANLGVALRFLRDNKEPIVLWIDALCINQQNDRERSSQVAKMRDIYKAANQVIIFLGDGSSHITGKSLRRDPGPCVQFTGDDLDEDLIKQYMRKWASSLTTKRISAPEIFCLIAIFSRQMNCLEFLKEIPVHYLAAILEAVRTMLTARWWDRIWVVQEAVVADHLVVRYGNACMPWMMLATVANLYHQGVIWNCPDSFSSDDAKVLRLLTRVRDLDYFRQTWRGQSGNLDLLALLRQFSNRHSSDSRDKIFALLGLCDQTQTLSPDYSWDEVMVYAKYTIQMIQQKKSLSPLNGDIGRKNGQDIPSWVPDWKATFDESDRGRLALTELYDASGGVDSTIWVVNDLRRPRCCGIHDRGPFFRGRRNWQGWDLDTATSQAEEGMLRLIESLENENRPEAYLPIDAKSSLELYERSFKCVGGCDRRLQSLFNKLSSFCHPDGQRHPTRFINHSLLTVWGSTRNDCEDGALTATGRFVGTVSKVFESLYSCNDTEAVLNETKCWFVDWFKFSVGRDYNPSDSSGDYNPLHFSTVFAETLLSSAKITEKGIQRLEIQDKTHLVSWLWRVVWRGDPAKQIHHPSHTPSLVDEDLPDPLVAESYSATMRLSITKRVFFFTKDGRIGMGPISMRESDEIYVLPGGKMPFVLRRIPHQKDDGRRATPLAFSLVGECYLHGCMDGQMGLPNEGGISDYNHWFKYELPEKSETNIRWIALV</sequence>
<gene>
    <name evidence="2" type="ORF">CBYS24578_00008216</name>
</gene>
<protein>
    <recommendedName>
        <fullName evidence="1">Heterokaryon incompatibility domain-containing protein</fullName>
    </recommendedName>
</protein>
<feature type="domain" description="Heterokaryon incompatibility" evidence="1">
    <location>
        <begin position="57"/>
        <end position="241"/>
    </location>
</feature>
<evidence type="ECO:0000313" key="3">
    <source>
        <dbReference type="Proteomes" id="UP000754883"/>
    </source>
</evidence>
<keyword evidence="3" id="KW-1185">Reference proteome</keyword>
<dbReference type="Proteomes" id="UP000754883">
    <property type="component" value="Unassembled WGS sequence"/>
</dbReference>
<dbReference type="PANTHER" id="PTHR24148:SF82">
    <property type="entry name" value="HETEROKARYON INCOMPATIBILITY DOMAIN-CONTAINING PROTEIN"/>
    <property type="match status" value="1"/>
</dbReference>
<dbReference type="Pfam" id="PF06985">
    <property type="entry name" value="HET"/>
    <property type="match status" value="1"/>
</dbReference>
<dbReference type="OrthoDB" id="3557394at2759"/>
<dbReference type="Pfam" id="PF26639">
    <property type="entry name" value="Het-6_barrel"/>
    <property type="match status" value="1"/>
</dbReference>
<dbReference type="EMBL" id="CABFNO020001323">
    <property type="protein sequence ID" value="CAG9981223.1"/>
    <property type="molecule type" value="Genomic_DNA"/>
</dbReference>
<dbReference type="InterPro" id="IPR052895">
    <property type="entry name" value="HetReg/Transcr_Mod"/>
</dbReference>
<reference evidence="2 3" key="2">
    <citation type="submission" date="2021-10" db="EMBL/GenBank/DDBJ databases">
        <authorList>
            <person name="Piombo E."/>
        </authorList>
    </citation>
    <scope>NUCLEOTIDE SEQUENCE [LARGE SCALE GENOMIC DNA]</scope>
</reference>
<evidence type="ECO:0000259" key="1">
    <source>
        <dbReference type="Pfam" id="PF06985"/>
    </source>
</evidence>
<proteinExistence type="predicted"/>
<evidence type="ECO:0000313" key="2">
    <source>
        <dbReference type="EMBL" id="CAG9981223.1"/>
    </source>
</evidence>
<dbReference type="InterPro" id="IPR010730">
    <property type="entry name" value="HET"/>
</dbReference>
<name>A0A9N9UAA3_9HYPO</name>
<organism evidence="2 3">
    <name type="scientific">Clonostachys byssicola</name>
    <dbReference type="NCBI Taxonomy" id="160290"/>
    <lineage>
        <taxon>Eukaryota</taxon>
        <taxon>Fungi</taxon>
        <taxon>Dikarya</taxon>
        <taxon>Ascomycota</taxon>
        <taxon>Pezizomycotina</taxon>
        <taxon>Sordariomycetes</taxon>
        <taxon>Hypocreomycetidae</taxon>
        <taxon>Hypocreales</taxon>
        <taxon>Bionectriaceae</taxon>
        <taxon>Clonostachys</taxon>
    </lineage>
</organism>
<accession>A0A9N9UAA3</accession>
<comment type="caution">
    <text evidence="2">The sequence shown here is derived from an EMBL/GenBank/DDBJ whole genome shotgun (WGS) entry which is preliminary data.</text>
</comment>